<feature type="compositionally biased region" description="Basic and acidic residues" evidence="1">
    <location>
        <begin position="1"/>
        <end position="14"/>
    </location>
</feature>
<name>K5D8H4_RHOBT</name>
<evidence type="ECO:0000313" key="3">
    <source>
        <dbReference type="Proteomes" id="UP000007993"/>
    </source>
</evidence>
<dbReference type="EMBL" id="AMCW01000158">
    <property type="protein sequence ID" value="EKJ99108.1"/>
    <property type="molecule type" value="Genomic_DNA"/>
</dbReference>
<accession>K5D8H4</accession>
<dbReference type="Proteomes" id="UP000007993">
    <property type="component" value="Unassembled WGS sequence"/>
</dbReference>
<evidence type="ECO:0000256" key="1">
    <source>
        <dbReference type="SAM" id="MobiDB-lite"/>
    </source>
</evidence>
<dbReference type="AlphaFoldDB" id="K5D8H4"/>
<feature type="region of interest" description="Disordered" evidence="1">
    <location>
        <begin position="1"/>
        <end position="51"/>
    </location>
</feature>
<gene>
    <name evidence="2" type="ORF">RBSH_05575</name>
</gene>
<dbReference type="PATRIC" id="fig|993517.3.peg.6037"/>
<evidence type="ECO:0000313" key="2">
    <source>
        <dbReference type="EMBL" id="EKJ99108.1"/>
    </source>
</evidence>
<comment type="caution">
    <text evidence="2">The sequence shown here is derived from an EMBL/GenBank/DDBJ whole genome shotgun (WGS) entry which is preliminary data.</text>
</comment>
<sequence length="51" mass="5437">MTSKSGDDFSAESRKAKKTLTQVRLKMASRGEVSAVDPKDIAGTQGNDPLL</sequence>
<reference evidence="2 3" key="1">
    <citation type="journal article" date="2013" name="Mar. Genomics">
        <title>Expression of sulfatases in Rhodopirellula baltica and the diversity of sulfatases in the genus Rhodopirellula.</title>
        <authorList>
            <person name="Wegner C.E."/>
            <person name="Richter-Heitmann T."/>
            <person name="Klindworth A."/>
            <person name="Klockow C."/>
            <person name="Richter M."/>
            <person name="Achstetter T."/>
            <person name="Glockner F.O."/>
            <person name="Harder J."/>
        </authorList>
    </citation>
    <scope>NUCLEOTIDE SEQUENCE [LARGE SCALE GENOMIC DNA]</scope>
    <source>
        <strain evidence="2 3">SH28</strain>
    </source>
</reference>
<organism evidence="2 3">
    <name type="scientific">Rhodopirellula baltica SH28</name>
    <dbReference type="NCBI Taxonomy" id="993517"/>
    <lineage>
        <taxon>Bacteria</taxon>
        <taxon>Pseudomonadati</taxon>
        <taxon>Planctomycetota</taxon>
        <taxon>Planctomycetia</taxon>
        <taxon>Pirellulales</taxon>
        <taxon>Pirellulaceae</taxon>
        <taxon>Rhodopirellula</taxon>
    </lineage>
</organism>
<protein>
    <submittedName>
        <fullName evidence="2">Uncharacterized protein</fullName>
    </submittedName>
</protein>
<proteinExistence type="predicted"/>